<reference evidence="2" key="1">
    <citation type="submission" date="2016-11" db="UniProtKB">
        <authorList>
            <consortium name="WormBaseParasite"/>
        </authorList>
    </citation>
    <scope>IDENTIFICATION</scope>
</reference>
<proteinExistence type="predicted"/>
<keyword evidence="1" id="KW-1185">Reference proteome</keyword>
<organism evidence="1 2">
    <name type="scientific">Steinernema glaseri</name>
    <dbReference type="NCBI Taxonomy" id="37863"/>
    <lineage>
        <taxon>Eukaryota</taxon>
        <taxon>Metazoa</taxon>
        <taxon>Ecdysozoa</taxon>
        <taxon>Nematoda</taxon>
        <taxon>Chromadorea</taxon>
        <taxon>Rhabditida</taxon>
        <taxon>Tylenchina</taxon>
        <taxon>Panagrolaimomorpha</taxon>
        <taxon>Strongyloidoidea</taxon>
        <taxon>Steinernematidae</taxon>
        <taxon>Steinernema</taxon>
    </lineage>
</organism>
<evidence type="ECO:0000313" key="1">
    <source>
        <dbReference type="Proteomes" id="UP000095287"/>
    </source>
</evidence>
<accession>A0A1I7ZBU2</accession>
<dbReference type="AlphaFoldDB" id="A0A1I7ZBU2"/>
<evidence type="ECO:0000313" key="2">
    <source>
        <dbReference type="WBParaSite" id="L893_g24773.t1"/>
    </source>
</evidence>
<dbReference type="WBParaSite" id="L893_g24773.t1">
    <property type="protein sequence ID" value="L893_g24773.t1"/>
    <property type="gene ID" value="L893_g24773"/>
</dbReference>
<protein>
    <submittedName>
        <fullName evidence="2">FERM domain-containing protein</fullName>
    </submittedName>
</protein>
<sequence>MNRTEEEINGVYVPLERHFFVVQMDRTHFFV</sequence>
<dbReference type="Proteomes" id="UP000095287">
    <property type="component" value="Unplaced"/>
</dbReference>
<name>A0A1I7ZBU2_9BILA</name>